<reference evidence="4" key="1">
    <citation type="submission" date="2020-05" db="UniProtKB">
        <authorList>
            <consortium name="EnsemblMetazoa"/>
        </authorList>
    </citation>
    <scope>IDENTIFICATION</scope>
    <source>
        <strain evidence="4">Jacobina</strain>
    </source>
</reference>
<protein>
    <recommendedName>
        <fullName evidence="3">Reelin domain-containing protein</fullName>
    </recommendedName>
</protein>
<evidence type="ECO:0000313" key="5">
    <source>
        <dbReference type="Proteomes" id="UP000092461"/>
    </source>
</evidence>
<feature type="signal peptide" evidence="2">
    <location>
        <begin position="1"/>
        <end position="17"/>
    </location>
</feature>
<evidence type="ECO:0000259" key="3">
    <source>
        <dbReference type="PROSITE" id="PS51019"/>
    </source>
</evidence>
<evidence type="ECO:0000256" key="2">
    <source>
        <dbReference type="SAM" id="SignalP"/>
    </source>
</evidence>
<keyword evidence="2" id="KW-0732">Signal</keyword>
<feature type="region of interest" description="Disordered" evidence="1">
    <location>
        <begin position="17"/>
        <end position="39"/>
    </location>
</feature>
<organism evidence="4 5">
    <name type="scientific">Lutzomyia longipalpis</name>
    <name type="common">Sand fly</name>
    <dbReference type="NCBI Taxonomy" id="7200"/>
    <lineage>
        <taxon>Eukaryota</taxon>
        <taxon>Metazoa</taxon>
        <taxon>Ecdysozoa</taxon>
        <taxon>Arthropoda</taxon>
        <taxon>Hexapoda</taxon>
        <taxon>Insecta</taxon>
        <taxon>Pterygota</taxon>
        <taxon>Neoptera</taxon>
        <taxon>Endopterygota</taxon>
        <taxon>Diptera</taxon>
        <taxon>Nematocera</taxon>
        <taxon>Psychodoidea</taxon>
        <taxon>Psychodidae</taxon>
        <taxon>Lutzomyia</taxon>
        <taxon>Lutzomyia</taxon>
    </lineage>
</organism>
<proteinExistence type="predicted"/>
<feature type="chain" id="PRO_5008405539" description="Reelin domain-containing protein" evidence="2">
    <location>
        <begin position="18"/>
        <end position="171"/>
    </location>
</feature>
<dbReference type="PROSITE" id="PS51019">
    <property type="entry name" value="REELIN"/>
    <property type="match status" value="1"/>
</dbReference>
<name>A0A1B0CAY3_LUTLO</name>
<evidence type="ECO:0000313" key="4">
    <source>
        <dbReference type="EnsemblMetazoa" id="LLOJ001282-PA"/>
    </source>
</evidence>
<dbReference type="InterPro" id="IPR002861">
    <property type="entry name" value="Reeler_dom"/>
</dbReference>
<dbReference type="Pfam" id="PF02014">
    <property type="entry name" value="Reeler"/>
    <property type="match status" value="1"/>
</dbReference>
<dbReference type="EMBL" id="AJWK01004656">
    <property type="status" value="NOT_ANNOTATED_CDS"/>
    <property type="molecule type" value="Genomic_DNA"/>
</dbReference>
<dbReference type="EnsemblMetazoa" id="LLOJ001282-RA">
    <property type="protein sequence ID" value="LLOJ001282-PA"/>
    <property type="gene ID" value="LLOJ001282"/>
</dbReference>
<dbReference type="Gene3D" id="2.60.40.4060">
    <property type="entry name" value="Reeler domain"/>
    <property type="match status" value="1"/>
</dbReference>
<keyword evidence="5" id="KW-1185">Reference proteome</keyword>
<dbReference type="VEuPathDB" id="VectorBase:LLONM1_010861"/>
<evidence type="ECO:0000256" key="1">
    <source>
        <dbReference type="SAM" id="MobiDB-lite"/>
    </source>
</evidence>
<dbReference type="VEuPathDB" id="VectorBase:LLOJ001282"/>
<feature type="domain" description="Reelin" evidence="3">
    <location>
        <begin position="31"/>
        <end position="171"/>
    </location>
</feature>
<dbReference type="Proteomes" id="UP000092461">
    <property type="component" value="Unassembled WGS sequence"/>
</dbReference>
<dbReference type="AlphaFoldDB" id="A0A1B0CAY3"/>
<feature type="compositionally biased region" description="Low complexity" evidence="1">
    <location>
        <begin position="18"/>
        <end position="34"/>
    </location>
</feature>
<dbReference type="InterPro" id="IPR042307">
    <property type="entry name" value="Reeler_sf"/>
</dbReference>
<sequence>MWKLILVLGLFLQPIMADSSSSSDSSSSDSSGSSEEILKRKPSRICDSPLAYADEGALPQPIDTLPYKFKISSYEYSPDTRISVMIYGGTFKGFFVRAFCKATKKPIGSWERSPELLGNNVCKAAMPAIRGERDAVKMNWIAPEQGYGKLFFKISVAKDSCCYWPDIVIED</sequence>
<accession>A0A1B0CAY3</accession>